<gene>
    <name evidence="1" type="ORF">NOO_LOCUS12067</name>
</gene>
<evidence type="ECO:0000313" key="1">
    <source>
        <dbReference type="EMBL" id="VDM97954.1"/>
    </source>
</evidence>
<sequence length="104" mass="12529">MRIRFYVLENDEYSMYEGLKRVLFGMKTIVKRELKEAYMKTIREKYDKVGKDNVFMREELRDIVDELECVMKLLYSVKRMIRGIVGRTSSTYSQTFNEYDVLLA</sequence>
<evidence type="ECO:0000313" key="2">
    <source>
        <dbReference type="Proteomes" id="UP000271087"/>
    </source>
</evidence>
<dbReference type="Proteomes" id="UP000271087">
    <property type="component" value="Unassembled WGS sequence"/>
</dbReference>
<organism evidence="3">
    <name type="scientific">Onchocerca ochengi</name>
    <name type="common">Filarial nematode worm</name>
    <dbReference type="NCBI Taxonomy" id="42157"/>
    <lineage>
        <taxon>Eukaryota</taxon>
        <taxon>Metazoa</taxon>
        <taxon>Ecdysozoa</taxon>
        <taxon>Nematoda</taxon>
        <taxon>Chromadorea</taxon>
        <taxon>Rhabditida</taxon>
        <taxon>Spirurina</taxon>
        <taxon>Spiruromorpha</taxon>
        <taxon>Filarioidea</taxon>
        <taxon>Onchocercidae</taxon>
        <taxon>Onchocerca</taxon>
    </lineage>
</organism>
<dbReference type="EMBL" id="UYRW01009571">
    <property type="protein sequence ID" value="VDM97954.1"/>
    <property type="molecule type" value="Genomic_DNA"/>
</dbReference>
<dbReference type="AlphaFoldDB" id="A0A182EV79"/>
<name>A0A182EV79_ONCOC</name>
<proteinExistence type="predicted"/>
<accession>A0A182EV79</accession>
<dbReference type="WBParaSite" id="nOo.2.0.1.t12067-RA">
    <property type="protein sequence ID" value="nOo.2.0.1.t12067-RA"/>
    <property type="gene ID" value="nOo.2.0.1.g12067"/>
</dbReference>
<reference evidence="1 2" key="2">
    <citation type="submission" date="2018-08" db="EMBL/GenBank/DDBJ databases">
        <authorList>
            <person name="Laetsch R D."/>
            <person name="Stevens L."/>
            <person name="Kumar S."/>
            <person name="Blaxter L. M."/>
        </authorList>
    </citation>
    <scope>NUCLEOTIDE SEQUENCE [LARGE SCALE GENOMIC DNA]</scope>
</reference>
<protein>
    <submittedName>
        <fullName evidence="3">Cullin domain-containing protein</fullName>
    </submittedName>
</protein>
<dbReference type="STRING" id="42157.A0A182EV79"/>
<reference evidence="3" key="1">
    <citation type="submission" date="2016-06" db="UniProtKB">
        <authorList>
            <consortium name="WormBaseParasite"/>
        </authorList>
    </citation>
    <scope>IDENTIFICATION</scope>
</reference>
<dbReference type="OrthoDB" id="10541298at2759"/>
<keyword evidence="2" id="KW-1185">Reference proteome</keyword>
<evidence type="ECO:0000313" key="3">
    <source>
        <dbReference type="WBParaSite" id="nOo.2.0.1.t12067-RA"/>
    </source>
</evidence>